<dbReference type="EMBL" id="FRAA01000001">
    <property type="protein sequence ID" value="SHJ59114.1"/>
    <property type="molecule type" value="Genomic_DNA"/>
</dbReference>
<evidence type="ECO:0000313" key="3">
    <source>
        <dbReference type="Proteomes" id="UP000184474"/>
    </source>
</evidence>
<dbReference type="RefSeq" id="WP_084190316.1">
    <property type="nucleotide sequence ID" value="NZ_FRAA01000001.1"/>
</dbReference>
<dbReference type="GO" id="GO:0032259">
    <property type="term" value="P:methylation"/>
    <property type="evidence" value="ECO:0007669"/>
    <property type="project" value="UniProtKB-KW"/>
</dbReference>
<reference evidence="3" key="1">
    <citation type="submission" date="2016-11" db="EMBL/GenBank/DDBJ databases">
        <authorList>
            <person name="Varghese N."/>
            <person name="Submissions S."/>
        </authorList>
    </citation>
    <scope>NUCLEOTIDE SEQUENCE [LARGE SCALE GENOMIC DNA]</scope>
    <source>
        <strain evidence="3">DSM 26134</strain>
    </source>
</reference>
<dbReference type="Pfam" id="PF01739">
    <property type="entry name" value="CheR"/>
    <property type="match status" value="1"/>
</dbReference>
<feature type="domain" description="CheR-type methyltransferase" evidence="1">
    <location>
        <begin position="1"/>
        <end position="271"/>
    </location>
</feature>
<dbReference type="PANTHER" id="PTHR24422">
    <property type="entry name" value="CHEMOTAXIS PROTEIN METHYLTRANSFERASE"/>
    <property type="match status" value="1"/>
</dbReference>
<dbReference type="PROSITE" id="PS50123">
    <property type="entry name" value="CHER"/>
    <property type="match status" value="1"/>
</dbReference>
<sequence length="275" mass="32797">MVESISDEELNALMQAMKNRYGLDFTNYEKKSFKRSIVRLMMKHKIGSMLELWSRILKDKQFFLDGIDDLLVNLTELFRNPDAWIMIRDNILDKFKNKSQLKIWHAGCSTGEEVYTMSMVLDEKGMLYKTKSLATDLSDAALNKAKNGVYSLLIMKQYLKPFLEFYPKRKMDDFFEFKEKDAVIRQDYKRHITFRKHNLVQDHVREKFDIIFCRNVMIYFDETLKLKVLNLFNDCLNEGGYLVIGYYDIMPDGGKQIFDTYDVRTRIYKKKINKY</sequence>
<dbReference type="PANTHER" id="PTHR24422:SF8">
    <property type="entry name" value="CHEMOTAXIS PROTEIN"/>
    <property type="match status" value="1"/>
</dbReference>
<proteinExistence type="predicted"/>
<dbReference type="AlphaFoldDB" id="A0A1M6KJH2"/>
<name>A0A1M6KJH2_REIAG</name>
<dbReference type="Gene3D" id="3.40.50.150">
    <property type="entry name" value="Vaccinia Virus protein VP39"/>
    <property type="match status" value="1"/>
</dbReference>
<gene>
    <name evidence="2" type="ORF">SAMN04488028_101602</name>
</gene>
<accession>A0A1M6KJH2</accession>
<dbReference type="SUPFAM" id="SSF47757">
    <property type="entry name" value="Chemotaxis receptor methyltransferase CheR, N-terminal domain"/>
    <property type="match status" value="1"/>
</dbReference>
<evidence type="ECO:0000259" key="1">
    <source>
        <dbReference type="PROSITE" id="PS50123"/>
    </source>
</evidence>
<dbReference type="InterPro" id="IPR022641">
    <property type="entry name" value="CheR_N"/>
</dbReference>
<keyword evidence="2" id="KW-0808">Transferase</keyword>
<dbReference type="PRINTS" id="PR00996">
    <property type="entry name" value="CHERMTFRASE"/>
</dbReference>
<dbReference type="InterPro" id="IPR000780">
    <property type="entry name" value="CheR_MeTrfase"/>
</dbReference>
<keyword evidence="3" id="KW-1185">Reference proteome</keyword>
<dbReference type="InterPro" id="IPR022642">
    <property type="entry name" value="CheR_C"/>
</dbReference>
<protein>
    <submittedName>
        <fullName evidence="2">Chemotaxis protein methyltransferase CheR</fullName>
    </submittedName>
</protein>
<dbReference type="Pfam" id="PF03705">
    <property type="entry name" value="CheR_N"/>
    <property type="match status" value="1"/>
</dbReference>
<keyword evidence="2" id="KW-0489">Methyltransferase</keyword>
<dbReference type="InterPro" id="IPR029063">
    <property type="entry name" value="SAM-dependent_MTases_sf"/>
</dbReference>
<dbReference type="STRING" id="156994.SAMN04488028_101602"/>
<dbReference type="SMART" id="SM00138">
    <property type="entry name" value="MeTrc"/>
    <property type="match status" value="1"/>
</dbReference>
<organism evidence="2 3">
    <name type="scientific">Reichenbachiella agariperforans</name>
    <dbReference type="NCBI Taxonomy" id="156994"/>
    <lineage>
        <taxon>Bacteria</taxon>
        <taxon>Pseudomonadati</taxon>
        <taxon>Bacteroidota</taxon>
        <taxon>Cytophagia</taxon>
        <taxon>Cytophagales</taxon>
        <taxon>Reichenbachiellaceae</taxon>
        <taxon>Reichenbachiella</taxon>
    </lineage>
</organism>
<dbReference type="GO" id="GO:0008757">
    <property type="term" value="F:S-adenosylmethionine-dependent methyltransferase activity"/>
    <property type="evidence" value="ECO:0007669"/>
    <property type="project" value="InterPro"/>
</dbReference>
<dbReference type="InterPro" id="IPR050903">
    <property type="entry name" value="Bact_Chemotaxis_MeTrfase"/>
</dbReference>
<dbReference type="CDD" id="cd02440">
    <property type="entry name" value="AdoMet_MTases"/>
    <property type="match status" value="1"/>
</dbReference>
<evidence type="ECO:0000313" key="2">
    <source>
        <dbReference type="EMBL" id="SHJ59114.1"/>
    </source>
</evidence>
<dbReference type="Proteomes" id="UP000184474">
    <property type="component" value="Unassembled WGS sequence"/>
</dbReference>
<dbReference type="SUPFAM" id="SSF53335">
    <property type="entry name" value="S-adenosyl-L-methionine-dependent methyltransferases"/>
    <property type="match status" value="1"/>
</dbReference>